<keyword evidence="3" id="KW-0067">ATP-binding</keyword>
<dbReference type="CDD" id="cd03219">
    <property type="entry name" value="ABC_Mj1267_LivG_branched"/>
    <property type="match status" value="1"/>
</dbReference>
<dbReference type="SUPFAM" id="SSF52540">
    <property type="entry name" value="P-loop containing nucleoside triphosphate hydrolases"/>
    <property type="match status" value="1"/>
</dbReference>
<evidence type="ECO:0000256" key="2">
    <source>
        <dbReference type="ARBA" id="ARBA00022741"/>
    </source>
</evidence>
<evidence type="ECO:0000313" key="5">
    <source>
        <dbReference type="EMBL" id="GAA4548702.1"/>
    </source>
</evidence>
<dbReference type="Pfam" id="PF00005">
    <property type="entry name" value="ABC_tran"/>
    <property type="match status" value="1"/>
</dbReference>
<protein>
    <recommendedName>
        <fullName evidence="4">ABC transporter domain-containing protein</fullName>
    </recommendedName>
</protein>
<evidence type="ECO:0000256" key="3">
    <source>
        <dbReference type="ARBA" id="ARBA00022840"/>
    </source>
</evidence>
<dbReference type="PANTHER" id="PTHR45772">
    <property type="entry name" value="CONSERVED COMPONENT OF ABC TRANSPORTER FOR NATURAL AMINO ACIDS-RELATED"/>
    <property type="match status" value="1"/>
</dbReference>
<evidence type="ECO:0000259" key="4">
    <source>
        <dbReference type="PROSITE" id="PS50893"/>
    </source>
</evidence>
<comment type="caution">
    <text evidence="5">The sequence shown here is derived from an EMBL/GenBank/DDBJ whole genome shotgun (WGS) entry which is preliminary data.</text>
</comment>
<dbReference type="SMART" id="SM00382">
    <property type="entry name" value="AAA"/>
    <property type="match status" value="1"/>
</dbReference>
<dbReference type="InterPro" id="IPR003439">
    <property type="entry name" value="ABC_transporter-like_ATP-bd"/>
</dbReference>
<evidence type="ECO:0000256" key="1">
    <source>
        <dbReference type="ARBA" id="ARBA00022448"/>
    </source>
</evidence>
<dbReference type="RefSeq" id="WP_345419337.1">
    <property type="nucleotide sequence ID" value="NZ_BAABGT010000040.1"/>
</dbReference>
<dbReference type="Proteomes" id="UP001501598">
    <property type="component" value="Unassembled WGS sequence"/>
</dbReference>
<keyword evidence="2" id="KW-0547">Nucleotide-binding</keyword>
<proteinExistence type="predicted"/>
<feature type="domain" description="ABC transporter" evidence="4">
    <location>
        <begin position="21"/>
        <end position="250"/>
    </location>
</feature>
<name>A0ABP8RUZ5_9PSEU</name>
<organism evidence="5 6">
    <name type="scientific">Pseudonocardia xishanensis</name>
    <dbReference type="NCBI Taxonomy" id="630995"/>
    <lineage>
        <taxon>Bacteria</taxon>
        <taxon>Bacillati</taxon>
        <taxon>Actinomycetota</taxon>
        <taxon>Actinomycetes</taxon>
        <taxon>Pseudonocardiales</taxon>
        <taxon>Pseudonocardiaceae</taxon>
        <taxon>Pseudonocardia</taxon>
    </lineage>
</organism>
<dbReference type="Pfam" id="PF12399">
    <property type="entry name" value="BCA_ABC_TP_C"/>
    <property type="match status" value="1"/>
</dbReference>
<dbReference type="Gene3D" id="3.40.50.300">
    <property type="entry name" value="P-loop containing nucleotide triphosphate hydrolases"/>
    <property type="match status" value="1"/>
</dbReference>
<dbReference type="InterPro" id="IPR051120">
    <property type="entry name" value="ABC_AA/LPS_Transport"/>
</dbReference>
<dbReference type="PROSITE" id="PS50893">
    <property type="entry name" value="ABC_TRANSPORTER_2"/>
    <property type="match status" value="1"/>
</dbReference>
<accession>A0ABP8RUZ5</accession>
<dbReference type="InterPro" id="IPR003593">
    <property type="entry name" value="AAA+_ATPase"/>
</dbReference>
<reference evidence="6" key="1">
    <citation type="journal article" date="2019" name="Int. J. Syst. Evol. Microbiol.">
        <title>The Global Catalogue of Microorganisms (GCM) 10K type strain sequencing project: providing services to taxonomists for standard genome sequencing and annotation.</title>
        <authorList>
            <consortium name="The Broad Institute Genomics Platform"/>
            <consortium name="The Broad Institute Genome Sequencing Center for Infectious Disease"/>
            <person name="Wu L."/>
            <person name="Ma J."/>
        </authorList>
    </citation>
    <scope>NUCLEOTIDE SEQUENCE [LARGE SCALE GENOMIC DNA]</scope>
    <source>
        <strain evidence="6">JCM 17906</strain>
    </source>
</reference>
<sequence length="252" mass="26224">MSLAQPGSHDDVRSPAAPPALAAHGLVLRYGGVTAVDGVDLELHRGEVTGLIGPNGAGKTSLIDVLSGFVRASAGRVELAGTPIDRLRPHQRMRRGLARMFQHLELCAELTVAENLSVAARRVPGPATDRITEVVDELGLGAELDRRVAELSQGRRKIVALARAVVSRPSVVLMDEPAAGLGPADTASVGSYLRSLAAAGTAVLLVDHDMGFVLPTCDRIVVLNFGSVLASGSPAEIRRDPAVQAAYLGEAA</sequence>
<keyword evidence="1" id="KW-0813">Transport</keyword>
<gene>
    <name evidence="5" type="ORF">GCM10023175_35590</name>
</gene>
<dbReference type="EMBL" id="BAABGT010000040">
    <property type="protein sequence ID" value="GAA4548702.1"/>
    <property type="molecule type" value="Genomic_DNA"/>
</dbReference>
<keyword evidence="6" id="KW-1185">Reference proteome</keyword>
<evidence type="ECO:0000313" key="6">
    <source>
        <dbReference type="Proteomes" id="UP001501598"/>
    </source>
</evidence>
<dbReference type="InterPro" id="IPR027417">
    <property type="entry name" value="P-loop_NTPase"/>
</dbReference>
<dbReference type="InterPro" id="IPR032823">
    <property type="entry name" value="BCA_ABC_TP_C"/>
</dbReference>